<keyword evidence="1" id="KW-0812">Transmembrane</keyword>
<evidence type="ECO:0000313" key="2">
    <source>
        <dbReference type="EMBL" id="MFC7291089.1"/>
    </source>
</evidence>
<keyword evidence="1" id="KW-0472">Membrane</keyword>
<reference evidence="3" key="1">
    <citation type="journal article" date="2019" name="Int. J. Syst. Evol. Microbiol.">
        <title>The Global Catalogue of Microorganisms (GCM) 10K type strain sequencing project: providing services to taxonomists for standard genome sequencing and annotation.</title>
        <authorList>
            <consortium name="The Broad Institute Genomics Platform"/>
            <consortium name="The Broad Institute Genome Sequencing Center for Infectious Disease"/>
            <person name="Wu L."/>
            <person name="Ma J."/>
        </authorList>
    </citation>
    <scope>NUCLEOTIDE SEQUENCE [LARGE SCALE GENOMIC DNA]</scope>
    <source>
        <strain evidence="3">CCUG 51308</strain>
    </source>
</reference>
<evidence type="ECO:0000313" key="3">
    <source>
        <dbReference type="Proteomes" id="UP001596492"/>
    </source>
</evidence>
<dbReference type="EMBL" id="JBHTBR010000002">
    <property type="protein sequence ID" value="MFC7291089.1"/>
    <property type="molecule type" value="Genomic_DNA"/>
</dbReference>
<evidence type="ECO:0008006" key="4">
    <source>
        <dbReference type="Google" id="ProtNLM"/>
    </source>
</evidence>
<evidence type="ECO:0000256" key="1">
    <source>
        <dbReference type="SAM" id="Phobius"/>
    </source>
</evidence>
<dbReference type="Proteomes" id="UP001596492">
    <property type="component" value="Unassembled WGS sequence"/>
</dbReference>
<name>A0ABW2IJ00_9PROT</name>
<organism evidence="2 3">
    <name type="scientific">Hirschia litorea</name>
    <dbReference type="NCBI Taxonomy" id="1199156"/>
    <lineage>
        <taxon>Bacteria</taxon>
        <taxon>Pseudomonadati</taxon>
        <taxon>Pseudomonadota</taxon>
        <taxon>Alphaproteobacteria</taxon>
        <taxon>Hyphomonadales</taxon>
        <taxon>Hyphomonadaceae</taxon>
        <taxon>Hirschia</taxon>
    </lineage>
</organism>
<feature type="transmembrane region" description="Helical" evidence="1">
    <location>
        <begin position="54"/>
        <end position="79"/>
    </location>
</feature>
<dbReference type="RefSeq" id="WP_382166284.1">
    <property type="nucleotide sequence ID" value="NZ_JBHTBR010000002.1"/>
</dbReference>
<accession>A0ABW2IJ00</accession>
<comment type="caution">
    <text evidence="2">The sequence shown here is derived from an EMBL/GenBank/DDBJ whole genome shotgun (WGS) entry which is preliminary data.</text>
</comment>
<proteinExistence type="predicted"/>
<sequence length="95" mass="10591">MKFFIINSFRSLVYIAYFAVIIVFALGTFLERKAVNATFFDLFGRRLTEAGEGLVAIVAGLVVGWFASTILCGLIVTLLDIRDDINDRLPDARDN</sequence>
<gene>
    <name evidence="2" type="ORF">ACFQS8_05640</name>
</gene>
<keyword evidence="3" id="KW-1185">Reference proteome</keyword>
<feature type="transmembrane region" description="Helical" evidence="1">
    <location>
        <begin position="12"/>
        <end position="30"/>
    </location>
</feature>
<protein>
    <recommendedName>
        <fullName evidence="4">DUF1049 domain-containing protein</fullName>
    </recommendedName>
</protein>
<keyword evidence="1" id="KW-1133">Transmembrane helix</keyword>